<dbReference type="Proteomes" id="UP000695562">
    <property type="component" value="Unassembled WGS sequence"/>
</dbReference>
<dbReference type="GO" id="GO:0003677">
    <property type="term" value="F:DNA binding"/>
    <property type="evidence" value="ECO:0007669"/>
    <property type="project" value="InterPro"/>
</dbReference>
<dbReference type="Gene3D" id="3.70.10.10">
    <property type="match status" value="1"/>
</dbReference>
<name>A0A8J4UVX9_9MYCE</name>
<sequence>MLTKCFKSSKSTLDFIALIHKNDYLEIQFHKTKGYKSIYKVPEITMEIKEKIGAPLFEYPCEVLINSITLADICKELKTFQDKRLNISVNSNTITFEVSDGLIENRITIDKDKTNGVEIINKIDFQVEFKNSYFLKMDKTIKELSIKECLLQIGPNLPLGIIFSCFNNNNNDSSSSFQFYLAPVIE</sequence>
<dbReference type="PANTHER" id="PTHR11352:SF10">
    <property type="entry name" value="PROLIFERATING CELL NUCLEAR ANTIGEN FAMILY PROTEIN"/>
    <property type="match status" value="1"/>
</dbReference>
<dbReference type="GO" id="GO:0006298">
    <property type="term" value="P:mismatch repair"/>
    <property type="evidence" value="ECO:0007669"/>
    <property type="project" value="TreeGrafter"/>
</dbReference>
<dbReference type="PANTHER" id="PTHR11352">
    <property type="entry name" value="PROLIFERATING CELL NUCLEAR ANTIGEN"/>
    <property type="match status" value="1"/>
</dbReference>
<dbReference type="EMBL" id="AJWJ01000732">
    <property type="protein sequence ID" value="KAF2069150.1"/>
    <property type="molecule type" value="Genomic_DNA"/>
</dbReference>
<dbReference type="GO" id="GO:0006272">
    <property type="term" value="P:leading strand elongation"/>
    <property type="evidence" value="ECO:0007669"/>
    <property type="project" value="TreeGrafter"/>
</dbReference>
<proteinExistence type="predicted"/>
<dbReference type="OrthoDB" id="10448180at2759"/>
<accession>A0A8J4UVX9</accession>
<dbReference type="GO" id="GO:0043626">
    <property type="term" value="C:PCNA complex"/>
    <property type="evidence" value="ECO:0007669"/>
    <property type="project" value="TreeGrafter"/>
</dbReference>
<evidence type="ECO:0008006" key="3">
    <source>
        <dbReference type="Google" id="ProtNLM"/>
    </source>
</evidence>
<keyword evidence="2" id="KW-1185">Reference proteome</keyword>
<gene>
    <name evidence="1" type="ORF">CYY_009528</name>
</gene>
<reference evidence="1" key="1">
    <citation type="submission" date="2020-01" db="EMBL/GenBank/DDBJ databases">
        <title>Development of genomics and gene disruption for Polysphondylium violaceum indicates a role for the polyketide synthase stlB in stalk morphogenesis.</title>
        <authorList>
            <person name="Narita B."/>
            <person name="Kawabe Y."/>
            <person name="Kin K."/>
            <person name="Saito T."/>
            <person name="Gibbs R."/>
            <person name="Kuspa A."/>
            <person name="Muzny D."/>
            <person name="Queller D."/>
            <person name="Richards S."/>
            <person name="Strassman J."/>
            <person name="Sucgang R."/>
            <person name="Worley K."/>
            <person name="Schaap P."/>
        </authorList>
    </citation>
    <scope>NUCLEOTIDE SEQUENCE</scope>
    <source>
        <strain evidence="1">QSvi11</strain>
    </source>
</reference>
<evidence type="ECO:0000313" key="1">
    <source>
        <dbReference type="EMBL" id="KAF2069150.1"/>
    </source>
</evidence>
<dbReference type="GO" id="GO:0019985">
    <property type="term" value="P:translesion synthesis"/>
    <property type="evidence" value="ECO:0007669"/>
    <property type="project" value="TreeGrafter"/>
</dbReference>
<dbReference type="SUPFAM" id="SSF55979">
    <property type="entry name" value="DNA clamp"/>
    <property type="match status" value="1"/>
</dbReference>
<protein>
    <recommendedName>
        <fullName evidence="3">Proliferating cell nuclear antigen</fullName>
    </recommendedName>
</protein>
<dbReference type="GO" id="GO:0030337">
    <property type="term" value="F:DNA polymerase processivity factor activity"/>
    <property type="evidence" value="ECO:0007669"/>
    <property type="project" value="InterPro"/>
</dbReference>
<comment type="caution">
    <text evidence="1">The sequence shown here is derived from an EMBL/GenBank/DDBJ whole genome shotgun (WGS) entry which is preliminary data.</text>
</comment>
<evidence type="ECO:0000313" key="2">
    <source>
        <dbReference type="Proteomes" id="UP000695562"/>
    </source>
</evidence>
<dbReference type="GO" id="GO:0006275">
    <property type="term" value="P:regulation of DNA replication"/>
    <property type="evidence" value="ECO:0007669"/>
    <property type="project" value="InterPro"/>
</dbReference>
<organism evidence="1 2">
    <name type="scientific">Polysphondylium violaceum</name>
    <dbReference type="NCBI Taxonomy" id="133409"/>
    <lineage>
        <taxon>Eukaryota</taxon>
        <taxon>Amoebozoa</taxon>
        <taxon>Evosea</taxon>
        <taxon>Eumycetozoa</taxon>
        <taxon>Dictyostelia</taxon>
        <taxon>Dictyosteliales</taxon>
        <taxon>Dictyosteliaceae</taxon>
        <taxon>Polysphondylium</taxon>
    </lineage>
</organism>
<dbReference type="AlphaFoldDB" id="A0A8J4UVX9"/>
<dbReference type="InterPro" id="IPR046938">
    <property type="entry name" value="DNA_clamp_sf"/>
</dbReference>
<dbReference type="InterPro" id="IPR000730">
    <property type="entry name" value="Pr_cel_nuc_antig"/>
</dbReference>